<evidence type="ECO:0000313" key="7">
    <source>
        <dbReference type="Proteomes" id="UP001589670"/>
    </source>
</evidence>
<dbReference type="SUPFAM" id="SSF51338">
    <property type="entry name" value="Composite domain of metallo-dependent hydrolases"/>
    <property type="match status" value="1"/>
</dbReference>
<sequence>MQIITADQVLMPGGWQADMDIRIGEDGRIVSVAPMTARAATHADLLLPAPLNLHSHAFQRAIAGLTEARGPDPADTFWTWRRQMYHFLDRLDPDRVEAIAAMVFMEMLEAGYGAVAEFHYLHHTATGQPHADPAEMSARIVAAAQEAGIGLTLLPVLYQWGGCDARPLGDGQRRFGNTPDAFARLHAGAARHLARHGHADDRIGVAPHSLRAVDGAGMAAALALAGGGPVHMHLAEQVAEVEEVEAHSGARPVTWLLDHHDVDARWCLIHCTQMTAQETTRLAATGAVAGLCPITESNLGDGIFDGVRHLHAGGRAGIGSDSNVHIALFEELRTLEYSQRLRDRSRAALATQGTSTGRRLFDMALAGGAQAGGRDAGRIAPGARADMLALDTDNEWLCNRRGDTALDTAIFGGHGAACVTDVWSGGRHVVQQGRHVRRDAICTRFRAAMTALEAGA</sequence>
<dbReference type="NCBIfam" id="NF006684">
    <property type="entry name" value="PRK09229.1-5"/>
    <property type="match status" value="1"/>
</dbReference>
<dbReference type="PANTHER" id="PTHR11271:SF48">
    <property type="entry name" value="AMIDOHYDROLASE-RELATED DOMAIN-CONTAINING PROTEIN"/>
    <property type="match status" value="1"/>
</dbReference>
<evidence type="ECO:0000256" key="1">
    <source>
        <dbReference type="ARBA" id="ARBA00001947"/>
    </source>
</evidence>
<evidence type="ECO:0000256" key="4">
    <source>
        <dbReference type="ARBA" id="ARBA00022833"/>
    </source>
</evidence>
<dbReference type="Gene3D" id="3.20.20.140">
    <property type="entry name" value="Metal-dependent hydrolases"/>
    <property type="match status" value="1"/>
</dbReference>
<dbReference type="NCBIfam" id="TIGR02022">
    <property type="entry name" value="hutF"/>
    <property type="match status" value="1"/>
</dbReference>
<accession>A0ABV5HZK4</accession>
<protein>
    <submittedName>
        <fullName evidence="6">Formimidoylglutamate deiminase</fullName>
        <ecNumber evidence="6">3.5.3.13</ecNumber>
    </submittedName>
</protein>
<feature type="domain" description="Amidohydrolase-related" evidence="5">
    <location>
        <begin position="46"/>
        <end position="428"/>
    </location>
</feature>
<dbReference type="EC" id="3.5.3.13" evidence="6"/>
<evidence type="ECO:0000313" key="6">
    <source>
        <dbReference type="EMBL" id="MFB9149873.1"/>
    </source>
</evidence>
<gene>
    <name evidence="6" type="ORF">ACFFU4_08945</name>
</gene>
<dbReference type="EMBL" id="JBHMEC010000015">
    <property type="protein sequence ID" value="MFB9149873.1"/>
    <property type="molecule type" value="Genomic_DNA"/>
</dbReference>
<dbReference type="PANTHER" id="PTHR11271">
    <property type="entry name" value="GUANINE DEAMINASE"/>
    <property type="match status" value="1"/>
</dbReference>
<dbReference type="GO" id="GO:0050416">
    <property type="term" value="F:formimidoylglutamate deiminase activity"/>
    <property type="evidence" value="ECO:0007669"/>
    <property type="project" value="UniProtKB-EC"/>
</dbReference>
<dbReference type="RefSeq" id="WP_377069227.1">
    <property type="nucleotide sequence ID" value="NZ_JBHMEC010000015.1"/>
</dbReference>
<reference evidence="6 7" key="1">
    <citation type="submission" date="2024-09" db="EMBL/GenBank/DDBJ databases">
        <authorList>
            <person name="Sun Q."/>
            <person name="Mori K."/>
        </authorList>
    </citation>
    <scope>NUCLEOTIDE SEQUENCE [LARGE SCALE GENOMIC DNA]</scope>
    <source>
        <strain evidence="6 7">CECT 9424</strain>
    </source>
</reference>
<dbReference type="InterPro" id="IPR032466">
    <property type="entry name" value="Metal_Hydrolase"/>
</dbReference>
<evidence type="ECO:0000259" key="5">
    <source>
        <dbReference type="Pfam" id="PF01979"/>
    </source>
</evidence>
<dbReference type="Pfam" id="PF01979">
    <property type="entry name" value="Amidohydro_1"/>
    <property type="match status" value="1"/>
</dbReference>
<keyword evidence="7" id="KW-1185">Reference proteome</keyword>
<dbReference type="InterPro" id="IPR010252">
    <property type="entry name" value="HutF"/>
</dbReference>
<dbReference type="Gene3D" id="2.30.40.10">
    <property type="entry name" value="Urease, subunit C, domain 1"/>
    <property type="match status" value="1"/>
</dbReference>
<keyword evidence="3 6" id="KW-0378">Hydrolase</keyword>
<evidence type="ECO:0000256" key="2">
    <source>
        <dbReference type="ARBA" id="ARBA00022723"/>
    </source>
</evidence>
<keyword evidence="2" id="KW-0479">Metal-binding</keyword>
<evidence type="ECO:0000256" key="3">
    <source>
        <dbReference type="ARBA" id="ARBA00022801"/>
    </source>
</evidence>
<dbReference type="InterPro" id="IPR006680">
    <property type="entry name" value="Amidohydro-rel"/>
</dbReference>
<dbReference type="Proteomes" id="UP001589670">
    <property type="component" value="Unassembled WGS sequence"/>
</dbReference>
<name>A0ABV5HZK4_9RHOB</name>
<dbReference type="InterPro" id="IPR051607">
    <property type="entry name" value="Metallo-dep_hydrolases"/>
</dbReference>
<comment type="cofactor">
    <cofactor evidence="1">
        <name>Zn(2+)</name>
        <dbReference type="ChEBI" id="CHEBI:29105"/>
    </cofactor>
</comment>
<keyword evidence="4" id="KW-0862">Zinc</keyword>
<dbReference type="InterPro" id="IPR011059">
    <property type="entry name" value="Metal-dep_hydrolase_composite"/>
</dbReference>
<proteinExistence type="predicted"/>
<comment type="caution">
    <text evidence="6">The sequence shown here is derived from an EMBL/GenBank/DDBJ whole genome shotgun (WGS) entry which is preliminary data.</text>
</comment>
<dbReference type="SUPFAM" id="SSF51556">
    <property type="entry name" value="Metallo-dependent hydrolases"/>
    <property type="match status" value="1"/>
</dbReference>
<organism evidence="6 7">
    <name type="scientific">Roseovarius ramblicola</name>
    <dbReference type="NCBI Taxonomy" id="2022336"/>
    <lineage>
        <taxon>Bacteria</taxon>
        <taxon>Pseudomonadati</taxon>
        <taxon>Pseudomonadota</taxon>
        <taxon>Alphaproteobacteria</taxon>
        <taxon>Rhodobacterales</taxon>
        <taxon>Roseobacteraceae</taxon>
        <taxon>Roseovarius</taxon>
    </lineage>
</organism>